<dbReference type="InParanoid" id="A0A165G333"/>
<proteinExistence type="predicted"/>
<feature type="region of interest" description="Disordered" evidence="1">
    <location>
        <begin position="96"/>
        <end position="120"/>
    </location>
</feature>
<evidence type="ECO:0000313" key="2">
    <source>
        <dbReference type="EMBL" id="KZV89910.1"/>
    </source>
</evidence>
<evidence type="ECO:0000313" key="3">
    <source>
        <dbReference type="Proteomes" id="UP000077266"/>
    </source>
</evidence>
<evidence type="ECO:0000256" key="1">
    <source>
        <dbReference type="SAM" id="MobiDB-lite"/>
    </source>
</evidence>
<gene>
    <name evidence="2" type="ORF">EXIGLDRAFT_720819</name>
</gene>
<keyword evidence="3" id="KW-1185">Reference proteome</keyword>
<accession>A0A165G333</accession>
<protein>
    <submittedName>
        <fullName evidence="2">Uncharacterized protein</fullName>
    </submittedName>
</protein>
<sequence>MQCLTQGRADATLSAVPSVAREYATVVPPRPQSLRPRDRVLAASRSGRCAVVLAVDGTVRRDTSSSDAAAADACSKFMIRTCPLADQQHVHRAEVQTEARPFGQPVAPSQKRVVWPRKAPRRRLCASPRESFRAPAR</sequence>
<dbReference type="AlphaFoldDB" id="A0A165G333"/>
<organism evidence="2 3">
    <name type="scientific">Exidia glandulosa HHB12029</name>
    <dbReference type="NCBI Taxonomy" id="1314781"/>
    <lineage>
        <taxon>Eukaryota</taxon>
        <taxon>Fungi</taxon>
        <taxon>Dikarya</taxon>
        <taxon>Basidiomycota</taxon>
        <taxon>Agaricomycotina</taxon>
        <taxon>Agaricomycetes</taxon>
        <taxon>Auriculariales</taxon>
        <taxon>Exidiaceae</taxon>
        <taxon>Exidia</taxon>
    </lineage>
</organism>
<reference evidence="2 3" key="1">
    <citation type="journal article" date="2016" name="Mol. Biol. Evol.">
        <title>Comparative Genomics of Early-Diverging Mushroom-Forming Fungi Provides Insights into the Origins of Lignocellulose Decay Capabilities.</title>
        <authorList>
            <person name="Nagy L.G."/>
            <person name="Riley R."/>
            <person name="Tritt A."/>
            <person name="Adam C."/>
            <person name="Daum C."/>
            <person name="Floudas D."/>
            <person name="Sun H."/>
            <person name="Yadav J.S."/>
            <person name="Pangilinan J."/>
            <person name="Larsson K.H."/>
            <person name="Matsuura K."/>
            <person name="Barry K."/>
            <person name="Labutti K."/>
            <person name="Kuo R."/>
            <person name="Ohm R.A."/>
            <person name="Bhattacharya S.S."/>
            <person name="Shirouzu T."/>
            <person name="Yoshinaga Y."/>
            <person name="Martin F.M."/>
            <person name="Grigoriev I.V."/>
            <person name="Hibbett D.S."/>
        </authorList>
    </citation>
    <scope>NUCLEOTIDE SEQUENCE [LARGE SCALE GENOMIC DNA]</scope>
    <source>
        <strain evidence="2 3">HHB12029</strain>
    </source>
</reference>
<name>A0A165G333_EXIGL</name>
<dbReference type="Proteomes" id="UP000077266">
    <property type="component" value="Unassembled WGS sequence"/>
</dbReference>
<dbReference type="EMBL" id="KV426060">
    <property type="protein sequence ID" value="KZV89910.1"/>
    <property type="molecule type" value="Genomic_DNA"/>
</dbReference>